<accession>A0A8H4WA53</accession>
<dbReference type="InterPro" id="IPR016636">
    <property type="entry name" value="3-oxo-5-alpha-steroid_4-DH"/>
</dbReference>
<gene>
    <name evidence="8" type="ORF">G7Y89_g754</name>
</gene>
<evidence type="ECO:0000256" key="1">
    <source>
        <dbReference type="ARBA" id="ARBA00004141"/>
    </source>
</evidence>
<dbReference type="OrthoDB" id="5788137at2759"/>
<dbReference type="PANTHER" id="PTHR10556:SF43">
    <property type="entry name" value="STEROID 5-ALPHA-REDUCTASE DET2"/>
    <property type="match status" value="1"/>
</dbReference>
<dbReference type="PANTHER" id="PTHR10556">
    <property type="entry name" value="3-OXO-5-ALPHA-STEROID 4-DEHYDROGENASE"/>
    <property type="match status" value="1"/>
</dbReference>
<evidence type="ECO:0000256" key="2">
    <source>
        <dbReference type="ARBA" id="ARBA00007742"/>
    </source>
</evidence>
<feature type="transmembrane region" description="Helical" evidence="6">
    <location>
        <begin position="59"/>
        <end position="76"/>
    </location>
</feature>
<name>A0A8H4WA53_9HELO</name>
<feature type="transmembrane region" description="Helical" evidence="6">
    <location>
        <begin position="20"/>
        <end position="39"/>
    </location>
</feature>
<protein>
    <recommendedName>
        <fullName evidence="7">3-oxo-5-alpha-steroid 4-dehydrogenase C-terminal domain-containing protein</fullName>
    </recommendedName>
</protein>
<evidence type="ECO:0000256" key="3">
    <source>
        <dbReference type="ARBA" id="ARBA00022692"/>
    </source>
</evidence>
<sequence length="299" mass="34835">MVLVENWLPPSKENWELTVYLFQFFPLLTLLQWIQIWWFTWYPAGKTSTNSRFNIPGKIAWITMEVPGFVTVLYTMNTLPGELRLSKLPWENKAMAALFTIHYLYRAILAPLLNPSMSPIHPIVWIAALLFQLFNGLSIGGYLGGYGPTSRFEWQNSVMNYKVSGRMGFGMMIWALGFFANIFHDDELREIRRAAKRNMERREKEKEEKGKAEGGVDKVYMIPKNGLFWWIFYPHYLCEWIEWAGFYIMAGSRCVPARNFLINEIATMLPRAIQGKHWYIERFGKEAIAGRKAVIPGIL</sequence>
<keyword evidence="3 6" id="KW-0812">Transmembrane</keyword>
<comment type="similarity">
    <text evidence="2">Belongs to the steroid 5-alpha reductase family.</text>
</comment>
<keyword evidence="5 6" id="KW-0472">Membrane</keyword>
<dbReference type="GO" id="GO:0008202">
    <property type="term" value="P:steroid metabolic process"/>
    <property type="evidence" value="ECO:0007669"/>
    <property type="project" value="InterPro"/>
</dbReference>
<dbReference type="PIRSF" id="PIRSF015596">
    <property type="entry name" value="5_alpha-SR2"/>
    <property type="match status" value="1"/>
</dbReference>
<keyword evidence="4 6" id="KW-1133">Transmembrane helix</keyword>
<dbReference type="GO" id="GO:0016020">
    <property type="term" value="C:membrane"/>
    <property type="evidence" value="ECO:0007669"/>
    <property type="project" value="UniProtKB-SubCell"/>
</dbReference>
<feature type="domain" description="3-oxo-5-alpha-steroid 4-dehydrogenase C-terminal" evidence="7">
    <location>
        <begin position="218"/>
        <end position="299"/>
    </location>
</feature>
<evidence type="ECO:0000259" key="7">
    <source>
        <dbReference type="Pfam" id="PF02544"/>
    </source>
</evidence>
<dbReference type="AlphaFoldDB" id="A0A8H4WA53"/>
<feature type="transmembrane region" description="Helical" evidence="6">
    <location>
        <begin position="96"/>
        <end position="114"/>
    </location>
</feature>
<dbReference type="GO" id="GO:0003865">
    <property type="term" value="F:3-oxo-5-alpha-steroid 4-dehydrogenase activity"/>
    <property type="evidence" value="ECO:0007669"/>
    <property type="project" value="InterPro"/>
</dbReference>
<dbReference type="InterPro" id="IPR039357">
    <property type="entry name" value="SRD5A/TECR"/>
</dbReference>
<reference evidence="8 9" key="1">
    <citation type="submission" date="2020-03" db="EMBL/GenBank/DDBJ databases">
        <title>Draft Genome Sequence of Cudoniella acicularis.</title>
        <authorList>
            <person name="Buettner E."/>
            <person name="Kellner H."/>
        </authorList>
    </citation>
    <scope>NUCLEOTIDE SEQUENCE [LARGE SCALE GENOMIC DNA]</scope>
    <source>
        <strain evidence="8 9">DSM 108380</strain>
    </source>
</reference>
<comment type="caution">
    <text evidence="8">The sequence shown here is derived from an EMBL/GenBank/DDBJ whole genome shotgun (WGS) entry which is preliminary data.</text>
</comment>
<evidence type="ECO:0000256" key="6">
    <source>
        <dbReference type="SAM" id="Phobius"/>
    </source>
</evidence>
<feature type="transmembrane region" description="Helical" evidence="6">
    <location>
        <begin position="123"/>
        <end position="143"/>
    </location>
</feature>
<evidence type="ECO:0000256" key="5">
    <source>
        <dbReference type="ARBA" id="ARBA00023136"/>
    </source>
</evidence>
<dbReference type="EMBL" id="JAAMPI010000026">
    <property type="protein sequence ID" value="KAF4637335.1"/>
    <property type="molecule type" value="Genomic_DNA"/>
</dbReference>
<comment type="subcellular location">
    <subcellularLocation>
        <location evidence="1">Membrane</location>
        <topology evidence="1">Multi-pass membrane protein</topology>
    </subcellularLocation>
</comment>
<dbReference type="Pfam" id="PF02544">
    <property type="entry name" value="Steroid_dh"/>
    <property type="match status" value="1"/>
</dbReference>
<feature type="transmembrane region" description="Helical" evidence="6">
    <location>
        <begin position="163"/>
        <end position="183"/>
    </location>
</feature>
<dbReference type="Proteomes" id="UP000566819">
    <property type="component" value="Unassembled WGS sequence"/>
</dbReference>
<organism evidence="8 9">
    <name type="scientific">Cudoniella acicularis</name>
    <dbReference type="NCBI Taxonomy" id="354080"/>
    <lineage>
        <taxon>Eukaryota</taxon>
        <taxon>Fungi</taxon>
        <taxon>Dikarya</taxon>
        <taxon>Ascomycota</taxon>
        <taxon>Pezizomycotina</taxon>
        <taxon>Leotiomycetes</taxon>
        <taxon>Helotiales</taxon>
        <taxon>Tricladiaceae</taxon>
        <taxon>Cudoniella</taxon>
    </lineage>
</organism>
<dbReference type="InterPro" id="IPR001104">
    <property type="entry name" value="3-oxo-5_a-steroid_4-DH_C"/>
</dbReference>
<dbReference type="PROSITE" id="PS50244">
    <property type="entry name" value="S5A_REDUCTASE"/>
    <property type="match status" value="1"/>
</dbReference>
<evidence type="ECO:0000313" key="9">
    <source>
        <dbReference type="Proteomes" id="UP000566819"/>
    </source>
</evidence>
<evidence type="ECO:0000256" key="4">
    <source>
        <dbReference type="ARBA" id="ARBA00022989"/>
    </source>
</evidence>
<evidence type="ECO:0000313" key="8">
    <source>
        <dbReference type="EMBL" id="KAF4637335.1"/>
    </source>
</evidence>
<keyword evidence="9" id="KW-1185">Reference proteome</keyword>
<proteinExistence type="inferred from homology"/>